<dbReference type="RefSeq" id="WP_136932121.1">
    <property type="nucleotide sequence ID" value="NZ_SSMQ01000033.1"/>
</dbReference>
<dbReference type="EMBL" id="SSMQ01000033">
    <property type="protein sequence ID" value="TKD02715.1"/>
    <property type="molecule type" value="Genomic_DNA"/>
</dbReference>
<comment type="caution">
    <text evidence="1">The sequence shown here is derived from an EMBL/GenBank/DDBJ whole genome shotgun (WGS) entry which is preliminary data.</text>
</comment>
<protein>
    <recommendedName>
        <fullName evidence="3">Lipoprotein</fullName>
    </recommendedName>
</protein>
<reference evidence="1 2" key="1">
    <citation type="submission" date="2019-04" db="EMBL/GenBank/DDBJ databases">
        <authorList>
            <person name="Li Y."/>
            <person name="Wang J."/>
        </authorList>
    </citation>
    <scope>NUCLEOTIDE SEQUENCE [LARGE SCALE GENOMIC DNA]</scope>
    <source>
        <strain evidence="1 2">DSM 14668</strain>
    </source>
</reference>
<dbReference type="Proteomes" id="UP000309215">
    <property type="component" value="Unassembled WGS sequence"/>
</dbReference>
<name>A0A4U1J815_9BACT</name>
<evidence type="ECO:0000313" key="1">
    <source>
        <dbReference type="EMBL" id="TKD02715.1"/>
    </source>
</evidence>
<proteinExistence type="predicted"/>
<gene>
    <name evidence="1" type="ORF">E8A74_27835</name>
</gene>
<dbReference type="OrthoDB" id="5531480at2"/>
<sequence length="128" mass="14189">MKSHALAIAALLLVLAGCERTEPTEIELQVGKASHVNGCNVFLHHALAQDPFVADLAYICDVPESFVAEKNWWGPGSQPPASSIYVGECQRFGMKFYCVENINPGVSVKIRATYEATHRRIDHIRPIR</sequence>
<dbReference type="AlphaFoldDB" id="A0A4U1J815"/>
<organism evidence="1 2">
    <name type="scientific">Polyangium fumosum</name>
    <dbReference type="NCBI Taxonomy" id="889272"/>
    <lineage>
        <taxon>Bacteria</taxon>
        <taxon>Pseudomonadati</taxon>
        <taxon>Myxococcota</taxon>
        <taxon>Polyangia</taxon>
        <taxon>Polyangiales</taxon>
        <taxon>Polyangiaceae</taxon>
        <taxon>Polyangium</taxon>
    </lineage>
</organism>
<accession>A0A4U1J815</accession>
<evidence type="ECO:0008006" key="3">
    <source>
        <dbReference type="Google" id="ProtNLM"/>
    </source>
</evidence>
<evidence type="ECO:0000313" key="2">
    <source>
        <dbReference type="Proteomes" id="UP000309215"/>
    </source>
</evidence>
<dbReference type="PROSITE" id="PS51257">
    <property type="entry name" value="PROKAR_LIPOPROTEIN"/>
    <property type="match status" value="1"/>
</dbReference>
<keyword evidence="2" id="KW-1185">Reference proteome</keyword>